<dbReference type="PANTHER" id="PTHR47238">
    <property type="entry name" value="MITOGEN-ACTIVATED PROTEIN KINASE KINASE 5"/>
    <property type="match status" value="1"/>
</dbReference>
<sequence>MADFGISKKLQTAVSKTRATTNVSGTDIYMAPERFQSSKFGIARGYGSKSEVWSLGITVYECATGLNAYTGVFASEDICDDAKPPPSITDKAFSPRLRNFVKACLFKDEKGRASVNAKDDNNLQDKLFYKFHAARDAVSVDPTPVDHYFAGKLQKDKQVPRRACVIDILERVKEGLPQLRDGLAN</sequence>
<evidence type="ECO:0000256" key="10">
    <source>
        <dbReference type="ARBA" id="ARBA00051693"/>
    </source>
</evidence>
<evidence type="ECO:0000313" key="12">
    <source>
        <dbReference type="EMBL" id="GMR49924.1"/>
    </source>
</evidence>
<dbReference type="InterPro" id="IPR052468">
    <property type="entry name" value="Dual_spec_MAPK_kinase"/>
</dbReference>
<name>A0AAN5CSS8_9BILA</name>
<evidence type="ECO:0000256" key="4">
    <source>
        <dbReference type="ARBA" id="ARBA00022741"/>
    </source>
</evidence>
<evidence type="ECO:0000256" key="7">
    <source>
        <dbReference type="ARBA" id="ARBA00023137"/>
    </source>
</evidence>
<organism evidence="12 13">
    <name type="scientific">Pristionchus mayeri</name>
    <dbReference type="NCBI Taxonomy" id="1317129"/>
    <lineage>
        <taxon>Eukaryota</taxon>
        <taxon>Metazoa</taxon>
        <taxon>Ecdysozoa</taxon>
        <taxon>Nematoda</taxon>
        <taxon>Chromadorea</taxon>
        <taxon>Rhabditida</taxon>
        <taxon>Rhabditina</taxon>
        <taxon>Diplogasteromorpha</taxon>
        <taxon>Diplogasteroidea</taxon>
        <taxon>Neodiplogasteridae</taxon>
        <taxon>Pristionchus</taxon>
    </lineage>
</organism>
<dbReference type="PANTHER" id="PTHR47238:SF4">
    <property type="entry name" value="MITOGEN-ACTIVATED PROTEIN KINASE KINASE 5"/>
    <property type="match status" value="1"/>
</dbReference>
<proteinExistence type="predicted"/>
<keyword evidence="6" id="KW-0067">ATP-binding</keyword>
<keyword evidence="3" id="KW-0808">Transferase</keyword>
<keyword evidence="1" id="KW-0723">Serine/threonine-protein kinase</keyword>
<dbReference type="SUPFAM" id="SSF56112">
    <property type="entry name" value="Protein kinase-like (PK-like)"/>
    <property type="match status" value="1"/>
</dbReference>
<accession>A0AAN5CSS8</accession>
<dbReference type="GO" id="GO:0004674">
    <property type="term" value="F:protein serine/threonine kinase activity"/>
    <property type="evidence" value="ECO:0007669"/>
    <property type="project" value="UniProtKB-KW"/>
</dbReference>
<comment type="caution">
    <text evidence="12">The sequence shown here is derived from an EMBL/GenBank/DDBJ whole genome shotgun (WGS) entry which is preliminary data.</text>
</comment>
<evidence type="ECO:0000256" key="8">
    <source>
        <dbReference type="ARBA" id="ARBA00049014"/>
    </source>
</evidence>
<keyword evidence="2" id="KW-0597">Phosphoprotein</keyword>
<keyword evidence="4" id="KW-0547">Nucleotide-binding</keyword>
<comment type="catalytic activity">
    <reaction evidence="9">
        <text>L-threonyl-[protein] + ATP = O-phospho-L-threonyl-[protein] + ADP + H(+)</text>
        <dbReference type="Rhea" id="RHEA:46608"/>
        <dbReference type="Rhea" id="RHEA-COMP:11060"/>
        <dbReference type="Rhea" id="RHEA-COMP:11605"/>
        <dbReference type="ChEBI" id="CHEBI:15378"/>
        <dbReference type="ChEBI" id="CHEBI:30013"/>
        <dbReference type="ChEBI" id="CHEBI:30616"/>
        <dbReference type="ChEBI" id="CHEBI:61977"/>
        <dbReference type="ChEBI" id="CHEBI:456216"/>
        <dbReference type="EC" id="2.7.12.2"/>
    </reaction>
</comment>
<dbReference type="InterPro" id="IPR011009">
    <property type="entry name" value="Kinase-like_dom_sf"/>
</dbReference>
<evidence type="ECO:0000256" key="1">
    <source>
        <dbReference type="ARBA" id="ARBA00022527"/>
    </source>
</evidence>
<evidence type="ECO:0000313" key="13">
    <source>
        <dbReference type="Proteomes" id="UP001328107"/>
    </source>
</evidence>
<evidence type="ECO:0000256" key="9">
    <source>
        <dbReference type="ARBA" id="ARBA00049299"/>
    </source>
</evidence>
<dbReference type="Gene3D" id="1.10.510.10">
    <property type="entry name" value="Transferase(Phosphotransferase) domain 1"/>
    <property type="match status" value="1"/>
</dbReference>
<dbReference type="GO" id="GO:0004708">
    <property type="term" value="F:MAP kinase kinase activity"/>
    <property type="evidence" value="ECO:0007669"/>
    <property type="project" value="UniProtKB-EC"/>
</dbReference>
<dbReference type="PROSITE" id="PS50011">
    <property type="entry name" value="PROTEIN_KINASE_DOM"/>
    <property type="match status" value="1"/>
</dbReference>
<evidence type="ECO:0000259" key="11">
    <source>
        <dbReference type="PROSITE" id="PS50011"/>
    </source>
</evidence>
<dbReference type="GO" id="GO:0004713">
    <property type="term" value="F:protein tyrosine kinase activity"/>
    <property type="evidence" value="ECO:0007669"/>
    <property type="project" value="UniProtKB-KW"/>
</dbReference>
<keyword evidence="7" id="KW-0829">Tyrosine-protein kinase</keyword>
<comment type="catalytic activity">
    <reaction evidence="10">
        <text>L-tyrosyl-[protein] + ATP = O-phospho-L-tyrosyl-[protein] + ADP + H(+)</text>
        <dbReference type="Rhea" id="RHEA:10596"/>
        <dbReference type="Rhea" id="RHEA-COMP:10136"/>
        <dbReference type="Rhea" id="RHEA-COMP:20101"/>
        <dbReference type="ChEBI" id="CHEBI:15378"/>
        <dbReference type="ChEBI" id="CHEBI:30616"/>
        <dbReference type="ChEBI" id="CHEBI:46858"/>
        <dbReference type="ChEBI" id="CHEBI:61978"/>
        <dbReference type="ChEBI" id="CHEBI:456216"/>
        <dbReference type="EC" id="2.7.12.2"/>
    </reaction>
</comment>
<comment type="catalytic activity">
    <reaction evidence="8">
        <text>L-seryl-[protein] + ATP = O-phospho-L-seryl-[protein] + ADP + H(+)</text>
        <dbReference type="Rhea" id="RHEA:17989"/>
        <dbReference type="Rhea" id="RHEA-COMP:9863"/>
        <dbReference type="Rhea" id="RHEA-COMP:11604"/>
        <dbReference type="ChEBI" id="CHEBI:15378"/>
        <dbReference type="ChEBI" id="CHEBI:29999"/>
        <dbReference type="ChEBI" id="CHEBI:30616"/>
        <dbReference type="ChEBI" id="CHEBI:83421"/>
        <dbReference type="ChEBI" id="CHEBI:456216"/>
        <dbReference type="EC" id="2.7.12.2"/>
    </reaction>
</comment>
<dbReference type="Pfam" id="PF00069">
    <property type="entry name" value="Pkinase"/>
    <property type="match status" value="1"/>
</dbReference>
<dbReference type="AlphaFoldDB" id="A0AAN5CSS8"/>
<keyword evidence="13" id="KW-1185">Reference proteome</keyword>
<gene>
    <name evidence="12" type="ORF">PMAYCL1PPCAC_20119</name>
</gene>
<evidence type="ECO:0000256" key="5">
    <source>
        <dbReference type="ARBA" id="ARBA00022777"/>
    </source>
</evidence>
<protein>
    <recommendedName>
        <fullName evidence="11">Protein kinase domain-containing protein</fullName>
    </recommendedName>
</protein>
<evidence type="ECO:0000256" key="6">
    <source>
        <dbReference type="ARBA" id="ARBA00022840"/>
    </source>
</evidence>
<evidence type="ECO:0000256" key="3">
    <source>
        <dbReference type="ARBA" id="ARBA00022679"/>
    </source>
</evidence>
<evidence type="ECO:0000256" key="2">
    <source>
        <dbReference type="ARBA" id="ARBA00022553"/>
    </source>
</evidence>
<keyword evidence="5" id="KW-0418">Kinase</keyword>
<dbReference type="InterPro" id="IPR000719">
    <property type="entry name" value="Prot_kinase_dom"/>
</dbReference>
<dbReference type="Proteomes" id="UP001328107">
    <property type="component" value="Unassembled WGS sequence"/>
</dbReference>
<feature type="domain" description="Protein kinase" evidence="11">
    <location>
        <begin position="1"/>
        <end position="128"/>
    </location>
</feature>
<dbReference type="GO" id="GO:0005524">
    <property type="term" value="F:ATP binding"/>
    <property type="evidence" value="ECO:0007669"/>
    <property type="project" value="UniProtKB-KW"/>
</dbReference>
<reference evidence="13" key="1">
    <citation type="submission" date="2022-10" db="EMBL/GenBank/DDBJ databases">
        <title>Genome assembly of Pristionchus species.</title>
        <authorList>
            <person name="Yoshida K."/>
            <person name="Sommer R.J."/>
        </authorList>
    </citation>
    <scope>NUCLEOTIDE SEQUENCE [LARGE SCALE GENOMIC DNA]</scope>
    <source>
        <strain evidence="13">RS5460</strain>
    </source>
</reference>
<dbReference type="EMBL" id="BTRK01000004">
    <property type="protein sequence ID" value="GMR49924.1"/>
    <property type="molecule type" value="Genomic_DNA"/>
</dbReference>